<dbReference type="RefSeq" id="WP_160902274.1">
    <property type="nucleotide sequence ID" value="NZ_CP102850.1"/>
</dbReference>
<organism evidence="1 2">
    <name type="scientific">Gordonia mangrovi</name>
    <dbReference type="NCBI Taxonomy" id="2665643"/>
    <lineage>
        <taxon>Bacteria</taxon>
        <taxon>Bacillati</taxon>
        <taxon>Actinomycetota</taxon>
        <taxon>Actinomycetes</taxon>
        <taxon>Mycobacteriales</taxon>
        <taxon>Gordoniaceae</taxon>
        <taxon>Gordonia</taxon>
    </lineage>
</organism>
<dbReference type="EMBL" id="WMBR01000003">
    <property type="protein sequence ID" value="MXP22076.1"/>
    <property type="molecule type" value="Genomic_DNA"/>
</dbReference>
<sequence length="486" mass="53503">MDNTEQPTLAQAWDANRSIQRSAAVRLFSATNSALYVTLMERHLDFGARRTETELTVRLERDLVELGATDQAGGLELIKLWAKQGWLHRVTDPAAAAGHNVCHLTAEARSVLDYMRRLRRADSVATGGSINGIAAGLRRVVGQVSDDPGQIREEIEHQISELDAELADLDAGRRRPPDLRTAEDEARAIAYQMEQIVSDIGQYGAMLDRITTQLLDDPHDSDLAYRDRQRQMFDDYETLLESSQSASYHAFTHMIQDPTQRERLVADIATVTDRLPDIEPGLRSVMDNFFELVTQQMGEVGRTRQRCARRIRRFVAAGTLEQSRGVARQLNDALASAHELLKSSLADRRLGYELPVATPAVTSIGRLAFEIRDQTPPAQAAPIAAGADLTSFASLAGQVDTVELTDAVNAAVADGPVTLSDVVARLDEPYLAHVIVLWSWALRQPGNPHAESTIVRFRSLEGSDRAIEVPALSFTEPIPTAEVDAS</sequence>
<name>A0A6L7GQB7_9ACTN</name>
<dbReference type="Pfam" id="PF11855">
    <property type="entry name" value="DUF3375"/>
    <property type="match status" value="1"/>
</dbReference>
<dbReference type="AlphaFoldDB" id="A0A6L7GQB7"/>
<dbReference type="Proteomes" id="UP000475545">
    <property type="component" value="Unassembled WGS sequence"/>
</dbReference>
<reference evidence="1 2" key="1">
    <citation type="submission" date="2019-11" db="EMBL/GenBank/DDBJ databases">
        <title>Gordonia sp. nov., a novel actinobacterium isolated from mangrove soil in Hainan.</title>
        <authorList>
            <person name="Huang X."/>
            <person name="Xie Y."/>
            <person name="Chu X."/>
            <person name="Xiao K."/>
        </authorList>
    </citation>
    <scope>NUCLEOTIDE SEQUENCE [LARGE SCALE GENOMIC DNA]</scope>
    <source>
        <strain evidence="1 2">HNM0687</strain>
    </source>
</reference>
<accession>A0A6L7GQB7</accession>
<comment type="caution">
    <text evidence="1">The sequence shown here is derived from an EMBL/GenBank/DDBJ whole genome shotgun (WGS) entry which is preliminary data.</text>
</comment>
<proteinExistence type="predicted"/>
<dbReference type="InterPro" id="IPR021804">
    <property type="entry name" value="DUF3375"/>
</dbReference>
<protein>
    <submittedName>
        <fullName evidence="1">DUF3375 family protein</fullName>
    </submittedName>
</protein>
<keyword evidence="2" id="KW-1185">Reference proteome</keyword>
<evidence type="ECO:0000313" key="2">
    <source>
        <dbReference type="Proteomes" id="UP000475545"/>
    </source>
</evidence>
<evidence type="ECO:0000313" key="1">
    <source>
        <dbReference type="EMBL" id="MXP22076.1"/>
    </source>
</evidence>
<gene>
    <name evidence="1" type="ORF">GIY30_12045</name>
</gene>